<name>A0AAV2MG23_KNICA</name>
<sequence>MVVPSTRRLINEALDDLKTDELASFRTALRERRGDGPRVRRTDVEDKSPLQLSELLVQKFRMDGAVRVTEKLLRDIGCMQTAAELEAAGVLQAAPTETNSPPPPESRHVSRSRVSTQQLLLSSCSHFHFMPNV</sequence>
<evidence type="ECO:0000313" key="3">
    <source>
        <dbReference type="EMBL" id="CAL1612109.1"/>
    </source>
</evidence>
<dbReference type="AlphaFoldDB" id="A0AAV2MG23"/>
<proteinExistence type="predicted"/>
<organism evidence="3 4">
    <name type="scientific">Knipowitschia caucasica</name>
    <name type="common">Caucasian dwarf goby</name>
    <name type="synonym">Pomatoschistus caucasicus</name>
    <dbReference type="NCBI Taxonomy" id="637954"/>
    <lineage>
        <taxon>Eukaryota</taxon>
        <taxon>Metazoa</taxon>
        <taxon>Chordata</taxon>
        <taxon>Craniata</taxon>
        <taxon>Vertebrata</taxon>
        <taxon>Euteleostomi</taxon>
        <taxon>Actinopterygii</taxon>
        <taxon>Neopterygii</taxon>
        <taxon>Teleostei</taxon>
        <taxon>Neoteleostei</taxon>
        <taxon>Acanthomorphata</taxon>
        <taxon>Gobiaria</taxon>
        <taxon>Gobiiformes</taxon>
        <taxon>Gobioidei</taxon>
        <taxon>Gobiidae</taxon>
        <taxon>Gobiinae</taxon>
        <taxon>Knipowitschia</taxon>
    </lineage>
</organism>
<reference evidence="3 4" key="1">
    <citation type="submission" date="2024-04" db="EMBL/GenBank/DDBJ databases">
        <authorList>
            <person name="Waldvogel A.-M."/>
            <person name="Schoenle A."/>
        </authorList>
    </citation>
    <scope>NUCLEOTIDE SEQUENCE [LARGE SCALE GENOMIC DNA]</scope>
</reference>
<evidence type="ECO:0000256" key="1">
    <source>
        <dbReference type="SAM" id="MobiDB-lite"/>
    </source>
</evidence>
<feature type="domain" description="Pyrin" evidence="2">
    <location>
        <begin position="1"/>
        <end position="97"/>
    </location>
</feature>
<keyword evidence="4" id="KW-1185">Reference proteome</keyword>
<dbReference type="InterPro" id="IPR011029">
    <property type="entry name" value="DEATH-like_dom_sf"/>
</dbReference>
<dbReference type="SMART" id="SM01289">
    <property type="entry name" value="PYRIN"/>
    <property type="match status" value="1"/>
</dbReference>
<dbReference type="InterPro" id="IPR004020">
    <property type="entry name" value="DAPIN"/>
</dbReference>
<evidence type="ECO:0000313" key="4">
    <source>
        <dbReference type="Proteomes" id="UP001497482"/>
    </source>
</evidence>
<evidence type="ECO:0000259" key="2">
    <source>
        <dbReference type="PROSITE" id="PS50824"/>
    </source>
</evidence>
<dbReference type="SUPFAM" id="SSF47986">
    <property type="entry name" value="DEATH domain"/>
    <property type="match status" value="1"/>
</dbReference>
<feature type="region of interest" description="Disordered" evidence="1">
    <location>
        <begin position="89"/>
        <end position="114"/>
    </location>
</feature>
<dbReference type="PROSITE" id="PS50824">
    <property type="entry name" value="DAPIN"/>
    <property type="match status" value="1"/>
</dbReference>
<dbReference type="Proteomes" id="UP001497482">
    <property type="component" value="Chromosome 7"/>
</dbReference>
<dbReference type="Pfam" id="PF02758">
    <property type="entry name" value="PYRIN"/>
    <property type="match status" value="1"/>
</dbReference>
<protein>
    <recommendedName>
        <fullName evidence="2">Pyrin domain-containing protein</fullName>
    </recommendedName>
</protein>
<accession>A0AAV2MG23</accession>
<dbReference type="EMBL" id="OZ035829">
    <property type="protein sequence ID" value="CAL1612109.1"/>
    <property type="molecule type" value="Genomic_DNA"/>
</dbReference>
<gene>
    <name evidence="3" type="ORF">KC01_LOCUS38469</name>
</gene>
<dbReference type="Gene3D" id="1.10.533.10">
    <property type="entry name" value="Death Domain, Fas"/>
    <property type="match status" value="1"/>
</dbReference>